<keyword evidence="2" id="KW-0732">Signal</keyword>
<organism evidence="5 6">
    <name type="scientific">Nonlabens ulvanivorans</name>
    <name type="common">Persicivirga ulvanivorans</name>
    <dbReference type="NCBI Taxonomy" id="906888"/>
    <lineage>
        <taxon>Bacteria</taxon>
        <taxon>Pseudomonadati</taxon>
        <taxon>Bacteroidota</taxon>
        <taxon>Flavobacteriia</taxon>
        <taxon>Flavobacteriales</taxon>
        <taxon>Flavobacteriaceae</taxon>
        <taxon>Nonlabens</taxon>
    </lineage>
</organism>
<dbReference type="InterPro" id="IPR038352">
    <property type="entry name" value="Imelysin_sf"/>
</dbReference>
<evidence type="ECO:0000256" key="1">
    <source>
        <dbReference type="ARBA" id="ARBA00004196"/>
    </source>
</evidence>
<sequence>MKIKQLALALFSIILITACTESNDDSTSGSSDNFDRKALLENAADNIIIPALQDLNSDLTALKVSKETFITTPNQTNLDNLRTDWLAAYKTWQYVEMFNIGKAEEILYSFQMNIYPTNTTDIQNNIASGSYDLTSPNNNDAVGFPALDYLLYGLGNDDSAIIDFYTTDSNALGYKNYLSDVIDQMDNLTITVLTDWTSSYRDIFVSSTANTASSSVNMLVNDFIFYYEKGLRANKVGIPAGVFSTTPLADKVEGLYSKVYSKELALTALQAVQDFFNGKAYNNSTIGISYASYVTLLRDNSGSSDLTASINSQIEAARTELDQLDNNLYNQVNNNNVAMLMTYDELQRVTVLLKVDMLQTLNISVDYVDADGD</sequence>
<evidence type="ECO:0000313" key="6">
    <source>
        <dbReference type="Proteomes" id="UP000028980"/>
    </source>
</evidence>
<dbReference type="EMBL" id="BBLG01000009">
    <property type="protein sequence ID" value="GAK77445.1"/>
    <property type="molecule type" value="Genomic_DNA"/>
</dbReference>
<proteinExistence type="predicted"/>
<dbReference type="Gene3D" id="1.20.1420.20">
    <property type="entry name" value="M75 peptidase, HXXE motif"/>
    <property type="match status" value="1"/>
</dbReference>
<feature type="domain" description="Imelysin-like" evidence="4">
    <location>
        <begin position="48"/>
        <end position="346"/>
    </location>
</feature>
<evidence type="ECO:0000259" key="4">
    <source>
        <dbReference type="Pfam" id="PF09375"/>
    </source>
</evidence>
<evidence type="ECO:0000256" key="2">
    <source>
        <dbReference type="ARBA" id="ARBA00022729"/>
    </source>
</evidence>
<dbReference type="InterPro" id="IPR034984">
    <property type="entry name" value="Imelysin-like_IPPA"/>
</dbReference>
<dbReference type="AlphaFoldDB" id="A0A081DEU9"/>
<dbReference type="PROSITE" id="PS51257">
    <property type="entry name" value="PROKAR_LIPOPROTEIN"/>
    <property type="match status" value="1"/>
</dbReference>
<dbReference type="Pfam" id="PF09375">
    <property type="entry name" value="Peptidase_M75"/>
    <property type="match status" value="1"/>
</dbReference>
<evidence type="ECO:0000256" key="3">
    <source>
        <dbReference type="SAM" id="Coils"/>
    </source>
</evidence>
<comment type="subcellular location">
    <subcellularLocation>
        <location evidence="1">Cell envelope</location>
    </subcellularLocation>
</comment>
<dbReference type="CDD" id="cd14659">
    <property type="entry name" value="Imelysin-like_IPPA"/>
    <property type="match status" value="1"/>
</dbReference>
<accession>A0A081DEU9</accession>
<dbReference type="GO" id="GO:0030313">
    <property type="term" value="C:cell envelope"/>
    <property type="evidence" value="ECO:0007669"/>
    <property type="project" value="UniProtKB-SubCell"/>
</dbReference>
<evidence type="ECO:0000313" key="5">
    <source>
        <dbReference type="EMBL" id="GAK77445.1"/>
    </source>
</evidence>
<comment type="caution">
    <text evidence="5">The sequence shown here is derived from an EMBL/GenBank/DDBJ whole genome shotgun (WGS) entry which is preliminary data.</text>
</comment>
<name>A0A081DEU9_NONUL</name>
<keyword evidence="3" id="KW-0175">Coiled coil</keyword>
<feature type="coiled-coil region" evidence="3">
    <location>
        <begin position="307"/>
        <end position="334"/>
    </location>
</feature>
<gene>
    <name evidence="5" type="ORF">JCM19296_3053</name>
</gene>
<protein>
    <submittedName>
        <fullName evidence="5">Iron-regulated protein A</fullName>
    </submittedName>
</protein>
<dbReference type="InterPro" id="IPR018976">
    <property type="entry name" value="Imelysin-like"/>
</dbReference>
<dbReference type="Proteomes" id="UP000028980">
    <property type="component" value="Unassembled WGS sequence"/>
</dbReference>
<reference evidence="5 6" key="1">
    <citation type="journal article" date="2014" name="Genome Announc.">
        <title>Draft Genome Sequences of Marine Flavobacterium Nonlabens Strains NR17, NR24, NR27, NR32, NR33, and Ara13.</title>
        <authorList>
            <person name="Nakanishi M."/>
            <person name="Meirelles P."/>
            <person name="Suzuki R."/>
            <person name="Takatani N."/>
            <person name="Mino S."/>
            <person name="Suda W."/>
            <person name="Oshima K."/>
            <person name="Hattori M."/>
            <person name="Ohkuma M."/>
            <person name="Hosokawa M."/>
            <person name="Miyashita K."/>
            <person name="Thompson F.L."/>
            <person name="Niwa A."/>
            <person name="Sawabe T."/>
            <person name="Sawabe T."/>
        </authorList>
    </citation>
    <scope>NUCLEOTIDE SEQUENCE [LARGE SCALE GENOMIC DNA]</scope>
    <source>
        <strain evidence="6">JCM19296</strain>
    </source>
</reference>